<gene>
    <name evidence="11" type="ORF">KBTEX_03563</name>
</gene>
<dbReference type="Gene3D" id="3.55.40.10">
    <property type="entry name" value="minor pseudopilin epsh domain"/>
    <property type="match status" value="1"/>
</dbReference>
<dbReference type="InterPro" id="IPR045584">
    <property type="entry name" value="Pilin-like"/>
</dbReference>
<proteinExistence type="predicted"/>
<evidence type="ECO:0000256" key="1">
    <source>
        <dbReference type="ARBA" id="ARBA00004141"/>
    </source>
</evidence>
<keyword evidence="5" id="KW-0997">Cell inner membrane</keyword>
<name>A0A5B8RJG0_9ZZZZ</name>
<keyword evidence="8 9" id="KW-0472">Membrane</keyword>
<keyword evidence="4" id="KW-0488">Methylation</keyword>
<dbReference type="GO" id="GO:0005886">
    <property type="term" value="C:plasma membrane"/>
    <property type="evidence" value="ECO:0007669"/>
    <property type="project" value="UniProtKB-SubCell"/>
</dbReference>
<evidence type="ECO:0000256" key="2">
    <source>
        <dbReference type="ARBA" id="ARBA00004377"/>
    </source>
</evidence>
<sequence>MINKIRGFTLIELMLTVIVAAILLAIAVPSFRAFIQNNQLTTATNQFVTALNMARSEAVKRGRRVYITAAASSAGDEWGGGFRVWLDENGNGTYQSANDQELQVWAALDGGVTIDSTKDRSEFVFASDGVVDNGDTIEVCDGERAGEVGRKLDIDPTGRVSIIDDNYSGCL</sequence>
<keyword evidence="3" id="KW-1003">Cell membrane</keyword>
<evidence type="ECO:0000313" key="11">
    <source>
        <dbReference type="EMBL" id="QEA07215.1"/>
    </source>
</evidence>
<dbReference type="InterPro" id="IPR012902">
    <property type="entry name" value="N_methyl_site"/>
</dbReference>
<evidence type="ECO:0000256" key="3">
    <source>
        <dbReference type="ARBA" id="ARBA00022475"/>
    </source>
</evidence>
<dbReference type="PROSITE" id="PS00409">
    <property type="entry name" value="PROKAR_NTER_METHYL"/>
    <property type="match status" value="1"/>
</dbReference>
<evidence type="ECO:0000256" key="7">
    <source>
        <dbReference type="ARBA" id="ARBA00022989"/>
    </source>
</evidence>
<accession>A0A5B8RJG0</accession>
<evidence type="ECO:0000259" key="10">
    <source>
        <dbReference type="PROSITE" id="PS50999"/>
    </source>
</evidence>
<dbReference type="SUPFAM" id="SSF54523">
    <property type="entry name" value="Pili subunits"/>
    <property type="match status" value="1"/>
</dbReference>
<evidence type="ECO:0000256" key="4">
    <source>
        <dbReference type="ARBA" id="ARBA00022481"/>
    </source>
</evidence>
<dbReference type="InterPro" id="IPR022346">
    <property type="entry name" value="T2SS_GspH"/>
</dbReference>
<comment type="subcellular location">
    <subcellularLocation>
        <location evidence="2">Cell inner membrane</location>
        <topology evidence="2">Single-pass membrane protein</topology>
    </subcellularLocation>
    <subcellularLocation>
        <location evidence="1">Membrane</location>
        <topology evidence="1">Multi-pass membrane protein</topology>
    </subcellularLocation>
</comment>
<dbReference type="AlphaFoldDB" id="A0A5B8RJG0"/>
<organism evidence="11">
    <name type="scientific">uncultured organism</name>
    <dbReference type="NCBI Taxonomy" id="155900"/>
    <lineage>
        <taxon>unclassified sequences</taxon>
        <taxon>environmental samples</taxon>
    </lineage>
</organism>
<evidence type="ECO:0000256" key="8">
    <source>
        <dbReference type="ARBA" id="ARBA00023136"/>
    </source>
</evidence>
<protein>
    <recommendedName>
        <fullName evidence="10">Cytochrome oxidase subunit II transmembrane region profile domain-containing protein</fullName>
    </recommendedName>
</protein>
<evidence type="ECO:0000256" key="9">
    <source>
        <dbReference type="SAM" id="Phobius"/>
    </source>
</evidence>
<feature type="domain" description="Cytochrome oxidase subunit II transmembrane region profile" evidence="10">
    <location>
        <begin position="1"/>
        <end position="41"/>
    </location>
</feature>
<dbReference type="GO" id="GO:0022900">
    <property type="term" value="P:electron transport chain"/>
    <property type="evidence" value="ECO:0007669"/>
    <property type="project" value="InterPro"/>
</dbReference>
<feature type="transmembrane region" description="Helical" evidence="9">
    <location>
        <begin position="7"/>
        <end position="28"/>
    </location>
</feature>
<dbReference type="Pfam" id="PF07963">
    <property type="entry name" value="N_methyl"/>
    <property type="match status" value="1"/>
</dbReference>
<reference evidence="11" key="1">
    <citation type="submission" date="2019-06" db="EMBL/GenBank/DDBJ databases">
        <authorList>
            <person name="Murdoch R.W."/>
            <person name="Fathepure B."/>
        </authorList>
    </citation>
    <scope>NUCLEOTIDE SEQUENCE</scope>
</reference>
<evidence type="ECO:0000256" key="6">
    <source>
        <dbReference type="ARBA" id="ARBA00022692"/>
    </source>
</evidence>
<dbReference type="NCBIfam" id="TIGR02532">
    <property type="entry name" value="IV_pilin_GFxxxE"/>
    <property type="match status" value="1"/>
</dbReference>
<dbReference type="PROSITE" id="PS50999">
    <property type="entry name" value="COX2_TM"/>
    <property type="match status" value="1"/>
</dbReference>
<dbReference type="EMBL" id="MN079215">
    <property type="protein sequence ID" value="QEA07215.1"/>
    <property type="molecule type" value="Genomic_DNA"/>
</dbReference>
<keyword evidence="7 9" id="KW-1133">Transmembrane helix</keyword>
<evidence type="ECO:0000256" key="5">
    <source>
        <dbReference type="ARBA" id="ARBA00022519"/>
    </source>
</evidence>
<keyword evidence="6 9" id="KW-0812">Transmembrane</keyword>
<dbReference type="InterPro" id="IPR011759">
    <property type="entry name" value="Cyt_c_oxidase_su2_TM_dom"/>
</dbReference>
<dbReference type="Pfam" id="PF12019">
    <property type="entry name" value="GspH"/>
    <property type="match status" value="1"/>
</dbReference>